<gene>
    <name evidence="3" type="ORF">LuPra_05278</name>
</gene>
<evidence type="ECO:0000256" key="2">
    <source>
        <dbReference type="SAM" id="SignalP"/>
    </source>
</evidence>
<name>A0A143PUL8_LUTPR</name>
<evidence type="ECO:0000313" key="3">
    <source>
        <dbReference type="EMBL" id="AMY12006.1"/>
    </source>
</evidence>
<dbReference type="SUPFAM" id="SSF53474">
    <property type="entry name" value="alpha/beta-Hydrolases"/>
    <property type="match status" value="1"/>
</dbReference>
<feature type="region of interest" description="Disordered" evidence="1">
    <location>
        <begin position="141"/>
        <end position="164"/>
    </location>
</feature>
<feature type="chain" id="PRO_5007511992" evidence="2">
    <location>
        <begin position="26"/>
        <end position="345"/>
    </location>
</feature>
<dbReference type="Proteomes" id="UP000076079">
    <property type="component" value="Chromosome"/>
</dbReference>
<keyword evidence="2" id="KW-0732">Signal</keyword>
<dbReference type="Gene3D" id="3.40.50.1820">
    <property type="entry name" value="alpha/beta hydrolase"/>
    <property type="match status" value="1"/>
</dbReference>
<sequence length="345" mass="38556" precursor="true">MTKTLLLRAAALALCVFTGSSLVLALQGLPQAAPATQPPPARDMNAHYTLGPDSLEREGVPKGVLRGPFVLPDSKAYPGTQHTYWVHVPAQYDPAVDADLMIFQDGQAFIDMAGSARAPNVLDNLIYRRELPVMITVFINPGRTPEQPEPNPSQWGDQTTNRPTEYNELDDRYARVIVNELLPALAKDYNITKDPARRGIGGTSSGAIAAFTVAWQRPDQFRKVLSIVGSYTNIRGGDAYPDIIRKSDTKPLRIFLNDGRNDNRGVGRDGQYNARRDWFLQNVRMAEALTEKGYDLNYIWGINTHGQRMGGTMLPEMLRWLWRDHPVSADPMNAVERSFREPVPR</sequence>
<dbReference type="PANTHER" id="PTHR48098:SF3">
    <property type="entry name" value="IRON(III) ENTEROBACTIN ESTERASE"/>
    <property type="match status" value="1"/>
</dbReference>
<dbReference type="EMBL" id="CP015136">
    <property type="protein sequence ID" value="AMY12006.1"/>
    <property type="molecule type" value="Genomic_DNA"/>
</dbReference>
<dbReference type="RefSeq" id="WP_110173500.1">
    <property type="nucleotide sequence ID" value="NZ_CP015136.1"/>
</dbReference>
<protein>
    <submittedName>
        <fullName evidence="3">Enterobactin/ferric enterobactin esterase</fullName>
    </submittedName>
</protein>
<proteinExistence type="predicted"/>
<feature type="compositionally biased region" description="Polar residues" evidence="1">
    <location>
        <begin position="152"/>
        <end position="164"/>
    </location>
</feature>
<evidence type="ECO:0000256" key="1">
    <source>
        <dbReference type="SAM" id="MobiDB-lite"/>
    </source>
</evidence>
<reference evidence="4" key="2">
    <citation type="submission" date="2016-04" db="EMBL/GenBank/DDBJ databases">
        <title>First Complete Genome Sequence of a Subdivision 6 Acidobacterium.</title>
        <authorList>
            <person name="Huang S."/>
            <person name="Vieira S."/>
            <person name="Bunk B."/>
            <person name="Riedel T."/>
            <person name="Sproeer C."/>
            <person name="Overmann J."/>
        </authorList>
    </citation>
    <scope>NUCLEOTIDE SEQUENCE [LARGE SCALE GENOMIC DNA]</scope>
    <source>
        <strain evidence="4">DSM 100886 HEG_-6_39</strain>
    </source>
</reference>
<dbReference type="AlphaFoldDB" id="A0A143PUL8"/>
<dbReference type="OrthoDB" id="9775130at2"/>
<keyword evidence="4" id="KW-1185">Reference proteome</keyword>
<dbReference type="STRING" id="1855912.LuPra_05278"/>
<dbReference type="Pfam" id="PF00756">
    <property type="entry name" value="Esterase"/>
    <property type="match status" value="1"/>
</dbReference>
<reference evidence="3 4" key="1">
    <citation type="journal article" date="2016" name="Genome Announc.">
        <title>First Complete Genome Sequence of a Subdivision 6 Acidobacterium Strain.</title>
        <authorList>
            <person name="Huang S."/>
            <person name="Vieira S."/>
            <person name="Bunk B."/>
            <person name="Riedel T."/>
            <person name="Sproer C."/>
            <person name="Overmann J."/>
        </authorList>
    </citation>
    <scope>NUCLEOTIDE SEQUENCE [LARGE SCALE GENOMIC DNA]</scope>
    <source>
        <strain evidence="4">DSM 100886 HEG_-6_39</strain>
    </source>
</reference>
<dbReference type="KEGG" id="abac:LuPra_05278"/>
<dbReference type="InterPro" id="IPR000801">
    <property type="entry name" value="Esterase-like"/>
</dbReference>
<dbReference type="PANTHER" id="PTHR48098">
    <property type="entry name" value="ENTEROCHELIN ESTERASE-RELATED"/>
    <property type="match status" value="1"/>
</dbReference>
<dbReference type="InterPro" id="IPR029058">
    <property type="entry name" value="AB_hydrolase_fold"/>
</dbReference>
<dbReference type="InterPro" id="IPR050583">
    <property type="entry name" value="Mycobacterial_A85_antigen"/>
</dbReference>
<evidence type="ECO:0000313" key="4">
    <source>
        <dbReference type="Proteomes" id="UP000076079"/>
    </source>
</evidence>
<feature type="signal peptide" evidence="2">
    <location>
        <begin position="1"/>
        <end position="25"/>
    </location>
</feature>
<accession>A0A143PUL8</accession>
<organism evidence="3 4">
    <name type="scientific">Luteitalea pratensis</name>
    <dbReference type="NCBI Taxonomy" id="1855912"/>
    <lineage>
        <taxon>Bacteria</taxon>
        <taxon>Pseudomonadati</taxon>
        <taxon>Acidobacteriota</taxon>
        <taxon>Vicinamibacteria</taxon>
        <taxon>Vicinamibacterales</taxon>
        <taxon>Vicinamibacteraceae</taxon>
        <taxon>Luteitalea</taxon>
    </lineage>
</organism>